<evidence type="ECO:0000313" key="2">
    <source>
        <dbReference type="Proteomes" id="UP000006798"/>
    </source>
</evidence>
<protein>
    <submittedName>
        <fullName evidence="1">Transposase</fullName>
    </submittedName>
</protein>
<evidence type="ECO:0000313" key="1">
    <source>
        <dbReference type="EMBL" id="AEI78151.1"/>
    </source>
</evidence>
<dbReference type="EMBL" id="CP002877">
    <property type="protein sequence ID" value="AEI78151.1"/>
    <property type="molecule type" value="Genomic_DNA"/>
</dbReference>
<dbReference type="HOGENOM" id="CLU_041125_7_0_4"/>
<accession>G0ETV2</accession>
<gene>
    <name evidence="1" type="ordered locus">CNE_1c28380</name>
</gene>
<proteinExistence type="predicted"/>
<name>G0ETV2_CUPNN</name>
<dbReference type="Proteomes" id="UP000006798">
    <property type="component" value="Chromosome 1"/>
</dbReference>
<dbReference type="KEGG" id="cnc:CNE_1c28380"/>
<dbReference type="AlphaFoldDB" id="G0ETV2"/>
<reference evidence="1 2" key="1">
    <citation type="journal article" date="2011" name="J. Bacteriol.">
        <title>Complete genome sequence of the type strain Cupriavidus necator N-1.</title>
        <authorList>
            <person name="Poehlein A."/>
            <person name="Kusian B."/>
            <person name="Friedrich B."/>
            <person name="Daniel R."/>
            <person name="Bowien B."/>
        </authorList>
    </citation>
    <scope>NUCLEOTIDE SEQUENCE [LARGE SCALE GENOMIC DNA]</scope>
    <source>
        <strain evidence="2">ATCC 43291 / DSM 13513 / CCUG 52238 / LMG 8453 / N-1</strain>
    </source>
</reference>
<organism evidence="1 2">
    <name type="scientific">Cupriavidus necator (strain ATCC 43291 / DSM 13513 / CCUG 52238 / LMG 8453 / N-1)</name>
    <name type="common">Ralstonia eutropha</name>
    <dbReference type="NCBI Taxonomy" id="1042878"/>
    <lineage>
        <taxon>Bacteria</taxon>
        <taxon>Pseudomonadati</taxon>
        <taxon>Pseudomonadota</taxon>
        <taxon>Betaproteobacteria</taxon>
        <taxon>Burkholderiales</taxon>
        <taxon>Burkholderiaceae</taxon>
        <taxon>Cupriavidus</taxon>
    </lineage>
</organism>
<sequence>MPWRVPCISYPLRSIDKAVPAELDVHCIVDNYSSHKHPKIKAWLPARPRWHMHFIPNYGSCLNSNAFSRSSLTRPSVVAHSGRSRSSFKRSITSSLINQNCKPVNWTATANSILAKLNRLCERISGTGH</sequence>